<dbReference type="Gene3D" id="3.30.420.10">
    <property type="entry name" value="Ribonuclease H-like superfamily/Ribonuclease H"/>
    <property type="match status" value="1"/>
</dbReference>
<organism evidence="3 4">
    <name type="scientific">Ruminococcus bicirculans</name>
    <name type="common">ex Wegman et al. 2014</name>
    <dbReference type="NCBI Taxonomy" id="1160721"/>
    <lineage>
        <taxon>Bacteria</taxon>
        <taxon>Bacillati</taxon>
        <taxon>Bacillota</taxon>
        <taxon>Clostridia</taxon>
        <taxon>Eubacteriales</taxon>
        <taxon>Oscillospiraceae</taxon>
        <taxon>Ruminococcus</taxon>
    </lineage>
</organism>
<keyword evidence="3" id="KW-0378">Hydrolase</keyword>
<keyword evidence="3" id="KW-0269">Exonuclease</keyword>
<protein>
    <submittedName>
        <fullName evidence="3">Exonuclease domain-containing protein</fullName>
    </submittedName>
</protein>
<gene>
    <name evidence="3" type="ORF">PNU62_13445</name>
</gene>
<dbReference type="InterPro" id="IPR013520">
    <property type="entry name" value="Ribonucl_H"/>
</dbReference>
<dbReference type="SUPFAM" id="SSF53098">
    <property type="entry name" value="Ribonuclease H-like"/>
    <property type="match status" value="1"/>
</dbReference>
<name>A0AAW6E7W4_9FIRM</name>
<keyword evidence="1" id="KW-0175">Coiled coil</keyword>
<sequence>MKVKHYHREYDSYKTERQWALEGFLVAENVEGIELLPSKQSKQPCKYYKPNEVRPATESELQAFFQLEKERRREQARAYRKARLEREQEEREREIEKAKWCAVEPYKKKIDELSMVINALDNDPSTAIAINFEATGYEYKNELLQLSVINFRGDILFNSYFKPQKHKEWTETEKENGITPEMVANAPQISDMAKQITEIFNNAELILYSKQYNYNSLFLWSDIYIQPEYRREVNVNKMITESDNFELTKDSLEKCQAILKLYKEKLHWVEENK</sequence>
<dbReference type="GO" id="GO:0003676">
    <property type="term" value="F:nucleic acid binding"/>
    <property type="evidence" value="ECO:0007669"/>
    <property type="project" value="InterPro"/>
</dbReference>
<accession>A0AAW6E7W4</accession>
<dbReference type="InterPro" id="IPR036397">
    <property type="entry name" value="RNaseH_sf"/>
</dbReference>
<dbReference type="EMBL" id="JAQMLV010000027">
    <property type="protein sequence ID" value="MDB8746019.1"/>
    <property type="molecule type" value="Genomic_DNA"/>
</dbReference>
<evidence type="ECO:0000256" key="1">
    <source>
        <dbReference type="SAM" id="Coils"/>
    </source>
</evidence>
<dbReference type="GO" id="GO:0004527">
    <property type="term" value="F:exonuclease activity"/>
    <property type="evidence" value="ECO:0007669"/>
    <property type="project" value="UniProtKB-KW"/>
</dbReference>
<dbReference type="InterPro" id="IPR012337">
    <property type="entry name" value="RNaseH-like_sf"/>
</dbReference>
<evidence type="ECO:0000313" key="3">
    <source>
        <dbReference type="EMBL" id="MDB8746019.1"/>
    </source>
</evidence>
<reference evidence="3" key="1">
    <citation type="submission" date="2023-01" db="EMBL/GenBank/DDBJ databases">
        <title>Human gut microbiome strain richness.</title>
        <authorList>
            <person name="Chen-Liaw A."/>
        </authorList>
    </citation>
    <scope>NUCLEOTIDE SEQUENCE</scope>
    <source>
        <strain evidence="3">1001275st1_F4_1001275B_160808</strain>
    </source>
</reference>
<dbReference type="RefSeq" id="WP_195389127.1">
    <property type="nucleotide sequence ID" value="NZ_JADNGL010000027.1"/>
</dbReference>
<evidence type="ECO:0000313" key="4">
    <source>
        <dbReference type="Proteomes" id="UP001211015"/>
    </source>
</evidence>
<feature type="domain" description="Exonuclease" evidence="2">
    <location>
        <begin position="129"/>
        <end position="207"/>
    </location>
</feature>
<keyword evidence="3" id="KW-0540">Nuclease</keyword>
<proteinExistence type="predicted"/>
<dbReference type="Pfam" id="PF00929">
    <property type="entry name" value="RNase_T"/>
    <property type="match status" value="1"/>
</dbReference>
<feature type="coiled-coil region" evidence="1">
    <location>
        <begin position="72"/>
        <end position="101"/>
    </location>
</feature>
<comment type="caution">
    <text evidence="3">The sequence shown here is derived from an EMBL/GenBank/DDBJ whole genome shotgun (WGS) entry which is preliminary data.</text>
</comment>
<evidence type="ECO:0000259" key="2">
    <source>
        <dbReference type="Pfam" id="PF00929"/>
    </source>
</evidence>
<dbReference type="AlphaFoldDB" id="A0AAW6E7W4"/>
<dbReference type="Proteomes" id="UP001211015">
    <property type="component" value="Unassembled WGS sequence"/>
</dbReference>